<name>A0A445GTG4_GLYSO</name>
<dbReference type="EMBL" id="QZWG01000015">
    <property type="protein sequence ID" value="RZB64578.1"/>
    <property type="molecule type" value="Genomic_DNA"/>
</dbReference>
<dbReference type="AlphaFoldDB" id="A0A445GTG4"/>
<keyword evidence="3" id="KW-1185">Reference proteome</keyword>
<evidence type="ECO:0000256" key="1">
    <source>
        <dbReference type="SAM" id="MobiDB-lite"/>
    </source>
</evidence>
<organism evidence="2 3">
    <name type="scientific">Glycine soja</name>
    <name type="common">Wild soybean</name>
    <dbReference type="NCBI Taxonomy" id="3848"/>
    <lineage>
        <taxon>Eukaryota</taxon>
        <taxon>Viridiplantae</taxon>
        <taxon>Streptophyta</taxon>
        <taxon>Embryophyta</taxon>
        <taxon>Tracheophyta</taxon>
        <taxon>Spermatophyta</taxon>
        <taxon>Magnoliopsida</taxon>
        <taxon>eudicotyledons</taxon>
        <taxon>Gunneridae</taxon>
        <taxon>Pentapetalae</taxon>
        <taxon>rosids</taxon>
        <taxon>fabids</taxon>
        <taxon>Fabales</taxon>
        <taxon>Fabaceae</taxon>
        <taxon>Papilionoideae</taxon>
        <taxon>50 kb inversion clade</taxon>
        <taxon>NPAAA clade</taxon>
        <taxon>indigoferoid/millettioid clade</taxon>
        <taxon>Phaseoleae</taxon>
        <taxon>Glycine</taxon>
        <taxon>Glycine subgen. Soja</taxon>
    </lineage>
</organism>
<evidence type="ECO:0000313" key="2">
    <source>
        <dbReference type="EMBL" id="RZB64578.1"/>
    </source>
</evidence>
<protein>
    <submittedName>
        <fullName evidence="2">Uncharacterized protein</fullName>
    </submittedName>
</protein>
<reference evidence="2 3" key="1">
    <citation type="submission" date="2018-09" db="EMBL/GenBank/DDBJ databases">
        <title>A high-quality reference genome of wild soybean provides a powerful tool to mine soybean genomes.</title>
        <authorList>
            <person name="Xie M."/>
            <person name="Chung C.Y.L."/>
            <person name="Li M.-W."/>
            <person name="Wong F.-L."/>
            <person name="Chan T.-F."/>
            <person name="Lam H.-M."/>
        </authorList>
    </citation>
    <scope>NUCLEOTIDE SEQUENCE [LARGE SCALE GENOMIC DNA]</scope>
    <source>
        <strain evidence="3">cv. W05</strain>
        <tissue evidence="2">Hypocotyl of etiolated seedlings</tissue>
    </source>
</reference>
<gene>
    <name evidence="2" type="ORF">D0Y65_040886</name>
</gene>
<accession>A0A445GTG4</accession>
<comment type="caution">
    <text evidence="2">The sequence shown here is derived from an EMBL/GenBank/DDBJ whole genome shotgun (WGS) entry which is preliminary data.</text>
</comment>
<dbReference type="Proteomes" id="UP000289340">
    <property type="component" value="Chromosome 15"/>
</dbReference>
<sequence>MEESKGFVSGETQKPHPKMPSSSFPIPLPGRNRHGQQCPSRYAPQWRQRAILGHTVGNPSGASENTTLKV</sequence>
<proteinExistence type="predicted"/>
<evidence type="ECO:0000313" key="3">
    <source>
        <dbReference type="Proteomes" id="UP000289340"/>
    </source>
</evidence>
<feature type="region of interest" description="Disordered" evidence="1">
    <location>
        <begin position="1"/>
        <end position="43"/>
    </location>
</feature>